<dbReference type="GO" id="GO:0033344">
    <property type="term" value="P:cholesterol efflux"/>
    <property type="evidence" value="ECO:0007669"/>
    <property type="project" value="TreeGrafter"/>
</dbReference>
<comment type="subcellular location">
    <subcellularLocation>
        <location evidence="1">Secreted</location>
    </subcellularLocation>
</comment>
<reference evidence="12" key="1">
    <citation type="submission" date="2022-08" db="EMBL/GenBank/DDBJ databases">
        <title>Genome sequencing of akame (Lates japonicus).</title>
        <authorList>
            <person name="Hashiguchi Y."/>
            <person name="Takahashi H."/>
        </authorList>
    </citation>
    <scope>NUCLEOTIDE SEQUENCE</scope>
    <source>
        <strain evidence="12">Kochi</strain>
    </source>
</reference>
<dbReference type="GO" id="GO:0034362">
    <property type="term" value="C:low-density lipoprotein particle"/>
    <property type="evidence" value="ECO:0007669"/>
    <property type="project" value="TreeGrafter"/>
</dbReference>
<keyword evidence="6" id="KW-0964">Secreted</keyword>
<protein>
    <recommendedName>
        <fullName evidence="4">Apolipoprotein M</fullName>
    </recommendedName>
</protein>
<evidence type="ECO:0000256" key="4">
    <source>
        <dbReference type="ARBA" id="ARBA00019937"/>
    </source>
</evidence>
<keyword evidence="5" id="KW-0813">Transport</keyword>
<dbReference type="Proteomes" id="UP001279410">
    <property type="component" value="Unassembled WGS sequence"/>
</dbReference>
<dbReference type="SUPFAM" id="SSF50814">
    <property type="entry name" value="Lipocalins"/>
    <property type="match status" value="1"/>
</dbReference>
<dbReference type="Gene3D" id="2.40.128.20">
    <property type="match status" value="1"/>
</dbReference>
<comment type="similarity">
    <text evidence="2">Belongs to the calycin superfamily. Lipocalin family. Highly divergent.</text>
</comment>
<dbReference type="EMBL" id="BRZM01000016">
    <property type="protein sequence ID" value="GLD53104.1"/>
    <property type="molecule type" value="Genomic_DNA"/>
</dbReference>
<accession>A0AAD3MGK5</accession>
<dbReference type="InterPro" id="IPR022734">
    <property type="entry name" value="ApoM"/>
</dbReference>
<evidence type="ECO:0000256" key="6">
    <source>
        <dbReference type="ARBA" id="ARBA00022525"/>
    </source>
</evidence>
<keyword evidence="9" id="KW-0445">Lipid transport</keyword>
<sequence length="199" mass="23432">MLDEVLSYFLYMYGLLYQAIVPCTNRELLPANTINRQQYLGKWYFVAAVSRREADIEKFRALDNIWFSIEETANDTLLLKGHMRMGDNCVKQTWTYRVHPERDEMELEGRPQRKNLLWTGKWANCTNCIIFQEVEPPLRETDSEDSLNRLMLYSRQTECQTTSSKRVLHLNTNTEDVAVAWDTWDNTVFISCFPCVPVK</sequence>
<dbReference type="GO" id="GO:0034380">
    <property type="term" value="P:high-density lipoprotein particle assembly"/>
    <property type="evidence" value="ECO:0007669"/>
    <property type="project" value="TreeGrafter"/>
</dbReference>
<evidence type="ECO:0000256" key="11">
    <source>
        <dbReference type="ARBA" id="ARBA00025553"/>
    </source>
</evidence>
<evidence type="ECO:0000256" key="10">
    <source>
        <dbReference type="ARBA" id="ARBA00023157"/>
    </source>
</evidence>
<evidence type="ECO:0000256" key="9">
    <source>
        <dbReference type="ARBA" id="ARBA00023055"/>
    </source>
</evidence>
<dbReference type="PANTHER" id="PTHR32028">
    <property type="entry name" value="APOLIPOPROTEIN M"/>
    <property type="match status" value="1"/>
</dbReference>
<evidence type="ECO:0000256" key="8">
    <source>
        <dbReference type="ARBA" id="ARBA00022850"/>
    </source>
</evidence>
<dbReference type="GO" id="GO:0034364">
    <property type="term" value="C:high-density lipoprotein particle"/>
    <property type="evidence" value="ECO:0007669"/>
    <property type="project" value="UniProtKB-KW"/>
</dbReference>
<keyword evidence="10" id="KW-1015">Disulfide bond</keyword>
<comment type="function">
    <text evidence="11">Probably involved in lipid transport. Can bind sphingosine-1-phosphate, myristic acid, palmitic acid and stearic acid, retinol, all-trans-retinoic acid and 9-cis-retinoic acid.</text>
</comment>
<dbReference type="GO" id="GO:0005543">
    <property type="term" value="F:phospholipid binding"/>
    <property type="evidence" value="ECO:0007669"/>
    <property type="project" value="TreeGrafter"/>
</dbReference>
<proteinExistence type="inferred from homology"/>
<name>A0AAD3MGK5_LATJO</name>
<gene>
    <name evidence="12" type="ORF">AKAME5_000589300</name>
</gene>
<comment type="subunit">
    <text evidence="3">Interacts with LRP2; LRP2 mediates APOM renal uptake and subsequent lysosomal degradation.</text>
</comment>
<keyword evidence="7" id="KW-0732">Signal</keyword>
<dbReference type="PANTHER" id="PTHR32028:SF1">
    <property type="entry name" value="APOLIPOPROTEIN M"/>
    <property type="match status" value="1"/>
</dbReference>
<organism evidence="12 13">
    <name type="scientific">Lates japonicus</name>
    <name type="common">Japanese lates</name>
    <dbReference type="NCBI Taxonomy" id="270547"/>
    <lineage>
        <taxon>Eukaryota</taxon>
        <taxon>Metazoa</taxon>
        <taxon>Chordata</taxon>
        <taxon>Craniata</taxon>
        <taxon>Vertebrata</taxon>
        <taxon>Euteleostomi</taxon>
        <taxon>Actinopterygii</taxon>
        <taxon>Neopterygii</taxon>
        <taxon>Teleostei</taxon>
        <taxon>Neoteleostei</taxon>
        <taxon>Acanthomorphata</taxon>
        <taxon>Carangaria</taxon>
        <taxon>Carangaria incertae sedis</taxon>
        <taxon>Centropomidae</taxon>
        <taxon>Lates</taxon>
    </lineage>
</organism>
<dbReference type="GO" id="GO:0034361">
    <property type="term" value="C:very-low-density lipoprotein particle"/>
    <property type="evidence" value="ECO:0007669"/>
    <property type="project" value="TreeGrafter"/>
</dbReference>
<evidence type="ECO:0000313" key="13">
    <source>
        <dbReference type="Proteomes" id="UP001279410"/>
    </source>
</evidence>
<dbReference type="AlphaFoldDB" id="A0AAD3MGK5"/>
<evidence type="ECO:0000256" key="1">
    <source>
        <dbReference type="ARBA" id="ARBA00004613"/>
    </source>
</evidence>
<evidence type="ECO:0000256" key="3">
    <source>
        <dbReference type="ARBA" id="ARBA00011559"/>
    </source>
</evidence>
<dbReference type="Pfam" id="PF11032">
    <property type="entry name" value="ApoM"/>
    <property type="match status" value="1"/>
</dbReference>
<keyword evidence="13" id="KW-1185">Reference proteome</keyword>
<evidence type="ECO:0000256" key="5">
    <source>
        <dbReference type="ARBA" id="ARBA00022448"/>
    </source>
</evidence>
<evidence type="ECO:0000256" key="7">
    <source>
        <dbReference type="ARBA" id="ARBA00022729"/>
    </source>
</evidence>
<evidence type="ECO:0000313" key="12">
    <source>
        <dbReference type="EMBL" id="GLD53104.1"/>
    </source>
</evidence>
<dbReference type="GO" id="GO:0034384">
    <property type="term" value="P:high-density lipoprotein particle clearance"/>
    <property type="evidence" value="ECO:0007669"/>
    <property type="project" value="TreeGrafter"/>
</dbReference>
<keyword evidence="8" id="KW-0345">HDL</keyword>
<comment type="caution">
    <text evidence="12">The sequence shown here is derived from an EMBL/GenBank/DDBJ whole genome shotgun (WGS) entry which is preliminary data.</text>
</comment>
<dbReference type="GO" id="GO:0034375">
    <property type="term" value="P:high-density lipoprotein particle remodeling"/>
    <property type="evidence" value="ECO:0007669"/>
    <property type="project" value="TreeGrafter"/>
</dbReference>
<dbReference type="GO" id="GO:0005319">
    <property type="term" value="F:lipid transporter activity"/>
    <property type="evidence" value="ECO:0007669"/>
    <property type="project" value="TreeGrafter"/>
</dbReference>
<dbReference type="InterPro" id="IPR012674">
    <property type="entry name" value="Calycin"/>
</dbReference>
<evidence type="ECO:0000256" key="2">
    <source>
        <dbReference type="ARBA" id="ARBA00007071"/>
    </source>
</evidence>